<evidence type="ECO:0000256" key="2">
    <source>
        <dbReference type="ARBA" id="ARBA00009256"/>
    </source>
</evidence>
<comment type="catalytic activity">
    <reaction evidence="7 8">
        <text>(R)-pantoate + beta-alanine + ATP = (R)-pantothenate + AMP + diphosphate + H(+)</text>
        <dbReference type="Rhea" id="RHEA:10912"/>
        <dbReference type="ChEBI" id="CHEBI:15378"/>
        <dbReference type="ChEBI" id="CHEBI:15980"/>
        <dbReference type="ChEBI" id="CHEBI:29032"/>
        <dbReference type="ChEBI" id="CHEBI:30616"/>
        <dbReference type="ChEBI" id="CHEBI:33019"/>
        <dbReference type="ChEBI" id="CHEBI:57966"/>
        <dbReference type="ChEBI" id="CHEBI:456215"/>
        <dbReference type="EC" id="6.3.2.1"/>
    </reaction>
</comment>
<evidence type="ECO:0000313" key="9">
    <source>
        <dbReference type="EMBL" id="MBZ5712334.1"/>
    </source>
</evidence>
<name>A0ABS7TVQ9_9BACT</name>
<dbReference type="HAMAP" id="MF_00158">
    <property type="entry name" value="PanC"/>
    <property type="match status" value="1"/>
</dbReference>
<comment type="miscellaneous">
    <text evidence="8">The reaction proceeds by a bi uni uni bi ping pong mechanism.</text>
</comment>
<dbReference type="Gene3D" id="3.40.50.620">
    <property type="entry name" value="HUPs"/>
    <property type="match status" value="1"/>
</dbReference>
<dbReference type="InterPro" id="IPR004821">
    <property type="entry name" value="Cyt_trans-like"/>
</dbReference>
<organism evidence="9 10">
    <name type="scientific">Nannocystis pusilla</name>
    <dbReference type="NCBI Taxonomy" id="889268"/>
    <lineage>
        <taxon>Bacteria</taxon>
        <taxon>Pseudomonadati</taxon>
        <taxon>Myxococcota</taxon>
        <taxon>Polyangia</taxon>
        <taxon>Nannocystales</taxon>
        <taxon>Nannocystaceae</taxon>
        <taxon>Nannocystis</taxon>
    </lineage>
</organism>
<comment type="caution">
    <text evidence="9">The sequence shown here is derived from an EMBL/GenBank/DDBJ whole genome shotgun (WGS) entry which is preliminary data.</text>
</comment>
<evidence type="ECO:0000256" key="4">
    <source>
        <dbReference type="ARBA" id="ARBA00022655"/>
    </source>
</evidence>
<feature type="binding site" evidence="8">
    <location>
        <begin position="149"/>
        <end position="152"/>
    </location>
    <ligand>
        <name>ATP</name>
        <dbReference type="ChEBI" id="CHEBI:30616"/>
    </ligand>
</feature>
<gene>
    <name evidence="8 9" type="primary">panC</name>
    <name evidence="9" type="ORF">K7C98_24090</name>
</gene>
<keyword evidence="6 8" id="KW-0067">ATP-binding</keyword>
<accession>A0ABS7TVQ9</accession>
<feature type="binding site" evidence="8">
    <location>
        <begin position="186"/>
        <end position="189"/>
    </location>
    <ligand>
        <name>ATP</name>
        <dbReference type="ChEBI" id="CHEBI:30616"/>
    </ligand>
</feature>
<proteinExistence type="inferred from homology"/>
<comment type="function">
    <text evidence="8">Catalyzes the condensation of pantoate with beta-alanine in an ATP-dependent reaction via a pantoyl-adenylate intermediate.</text>
</comment>
<dbReference type="Gene3D" id="3.30.1300.10">
    <property type="entry name" value="Pantoate-beta-alanine ligase, C-terminal domain"/>
    <property type="match status" value="1"/>
</dbReference>
<feature type="binding site" evidence="8">
    <location>
        <position position="178"/>
    </location>
    <ligand>
        <name>ATP</name>
        <dbReference type="ChEBI" id="CHEBI:30616"/>
    </ligand>
</feature>
<keyword evidence="8" id="KW-0963">Cytoplasm</keyword>
<evidence type="ECO:0000256" key="6">
    <source>
        <dbReference type="ARBA" id="ARBA00022840"/>
    </source>
</evidence>
<dbReference type="RefSeq" id="WP_224194095.1">
    <property type="nucleotide sequence ID" value="NZ_JAIRAU010000030.1"/>
</dbReference>
<dbReference type="PANTHER" id="PTHR21299:SF1">
    <property type="entry name" value="PANTOATE--BETA-ALANINE LIGASE"/>
    <property type="match status" value="1"/>
</dbReference>
<evidence type="ECO:0000256" key="5">
    <source>
        <dbReference type="ARBA" id="ARBA00022741"/>
    </source>
</evidence>
<dbReference type="GO" id="GO:0016874">
    <property type="term" value="F:ligase activity"/>
    <property type="evidence" value="ECO:0007669"/>
    <property type="project" value="UniProtKB-KW"/>
</dbReference>
<dbReference type="EC" id="6.3.2.1" evidence="8"/>
<evidence type="ECO:0000256" key="7">
    <source>
        <dbReference type="ARBA" id="ARBA00048258"/>
    </source>
</evidence>
<dbReference type="NCBIfam" id="TIGR00018">
    <property type="entry name" value="panC"/>
    <property type="match status" value="1"/>
</dbReference>
<feature type="binding site" evidence="8">
    <location>
        <position position="62"/>
    </location>
    <ligand>
        <name>beta-alanine</name>
        <dbReference type="ChEBI" id="CHEBI:57966"/>
    </ligand>
</feature>
<evidence type="ECO:0000256" key="1">
    <source>
        <dbReference type="ARBA" id="ARBA00004990"/>
    </source>
</evidence>
<dbReference type="InterPro" id="IPR042176">
    <property type="entry name" value="Pantoate_ligase_C"/>
</dbReference>
<evidence type="ECO:0000313" key="10">
    <source>
        <dbReference type="Proteomes" id="UP001139031"/>
    </source>
</evidence>
<dbReference type="Proteomes" id="UP001139031">
    <property type="component" value="Unassembled WGS sequence"/>
</dbReference>
<comment type="pathway">
    <text evidence="1 8">Cofactor biosynthesis; (R)-pantothenate biosynthesis; (R)-pantothenate from (R)-pantoate and beta-alanine: step 1/1.</text>
</comment>
<evidence type="ECO:0000256" key="3">
    <source>
        <dbReference type="ARBA" id="ARBA00022598"/>
    </source>
</evidence>
<dbReference type="SUPFAM" id="SSF52374">
    <property type="entry name" value="Nucleotidylyl transferase"/>
    <property type="match status" value="1"/>
</dbReference>
<feature type="binding site" evidence="8">
    <location>
        <position position="62"/>
    </location>
    <ligand>
        <name>(R)-pantoate</name>
        <dbReference type="ChEBI" id="CHEBI:15980"/>
    </ligand>
</feature>
<keyword evidence="5 8" id="KW-0547">Nucleotide-binding</keyword>
<feature type="active site" description="Proton donor" evidence="8">
    <location>
        <position position="38"/>
    </location>
</feature>
<keyword evidence="3 8" id="KW-0436">Ligase</keyword>
<evidence type="ECO:0000256" key="8">
    <source>
        <dbReference type="HAMAP-Rule" id="MF_00158"/>
    </source>
</evidence>
<keyword evidence="4 8" id="KW-0566">Pantothenate biosynthesis</keyword>
<dbReference type="NCBIfam" id="TIGR00125">
    <property type="entry name" value="cyt_tran_rel"/>
    <property type="match status" value="1"/>
</dbReference>
<dbReference type="Pfam" id="PF02569">
    <property type="entry name" value="Pantoate_ligase"/>
    <property type="match status" value="1"/>
</dbReference>
<protein>
    <recommendedName>
        <fullName evidence="8">Pantothenate synthetase</fullName>
        <shortName evidence="8">PS</shortName>
        <ecNumber evidence="8">6.3.2.1</ecNumber>
    </recommendedName>
    <alternativeName>
        <fullName evidence="8">Pantoate--beta-alanine ligase</fullName>
    </alternativeName>
    <alternativeName>
        <fullName evidence="8">Pantoate-activating enzyme</fullName>
    </alternativeName>
</protein>
<keyword evidence="10" id="KW-1185">Reference proteome</keyword>
<comment type="subcellular location">
    <subcellularLocation>
        <location evidence="8">Cytoplasm</location>
    </subcellularLocation>
</comment>
<dbReference type="EMBL" id="JAIRAU010000030">
    <property type="protein sequence ID" value="MBZ5712334.1"/>
    <property type="molecule type" value="Genomic_DNA"/>
</dbReference>
<feature type="binding site" evidence="8">
    <location>
        <position position="155"/>
    </location>
    <ligand>
        <name>(R)-pantoate</name>
        <dbReference type="ChEBI" id="CHEBI:15980"/>
    </ligand>
</feature>
<comment type="subunit">
    <text evidence="8">Homodimer.</text>
</comment>
<feature type="binding site" evidence="8">
    <location>
        <begin position="31"/>
        <end position="38"/>
    </location>
    <ligand>
        <name>ATP</name>
        <dbReference type="ChEBI" id="CHEBI:30616"/>
    </ligand>
</feature>
<dbReference type="PANTHER" id="PTHR21299">
    <property type="entry name" value="CYTIDYLATE KINASE/PANTOATE-BETA-ALANINE LIGASE"/>
    <property type="match status" value="1"/>
</dbReference>
<dbReference type="InterPro" id="IPR003721">
    <property type="entry name" value="Pantoate_ligase"/>
</dbReference>
<dbReference type="InterPro" id="IPR014729">
    <property type="entry name" value="Rossmann-like_a/b/a_fold"/>
</dbReference>
<dbReference type="CDD" id="cd00560">
    <property type="entry name" value="PanC"/>
    <property type="match status" value="1"/>
</dbReference>
<sequence length="280" mass="30618">MSMLVLRTCSEMQAWRASLGHATRVAFVPTMGYLHDGHLSLLREARRRGDRLVLSIFVNPTQFGPNEDLARYPRDEAGDLAKAVECGVDVAFCPTDPREMYPRGTSTWVEVEGLDRHLCGASRPGHFRGVCTVVAKLWGLVRPDVALFGEKDYQQLAILRRMHADLFLGGEIVGMPIVREPDGLAMSSRNTNLSAEARAQALAISRWLTAVRQRFAAGERDAAALLADPAAALAPGRVDYASLVDADDLQPVREVVRPALCAVAAFFGGVRLIDNTVLRP</sequence>
<reference evidence="9" key="1">
    <citation type="submission" date="2021-08" db="EMBL/GenBank/DDBJ databases">
        <authorList>
            <person name="Stevens D.C."/>
        </authorList>
    </citation>
    <scope>NUCLEOTIDE SEQUENCE</scope>
    <source>
        <strain evidence="9">DSM 53165</strain>
    </source>
</reference>
<comment type="similarity">
    <text evidence="2 8">Belongs to the pantothenate synthetase family.</text>
</comment>